<dbReference type="SUPFAM" id="SSF56300">
    <property type="entry name" value="Metallo-dependent phosphatases"/>
    <property type="match status" value="1"/>
</dbReference>
<dbReference type="EMBL" id="JADXDR010000119">
    <property type="protein sequence ID" value="KAI7838764.1"/>
    <property type="molecule type" value="Genomic_DNA"/>
</dbReference>
<proteinExistence type="inferred from homology"/>
<dbReference type="GO" id="GO:0016787">
    <property type="term" value="F:hydrolase activity"/>
    <property type="evidence" value="ECO:0007669"/>
    <property type="project" value="UniProtKB-KW"/>
</dbReference>
<gene>
    <name evidence="4" type="ORF">COHA_007557</name>
</gene>
<dbReference type="InterPro" id="IPR004843">
    <property type="entry name" value="Calcineurin-like_PHP"/>
</dbReference>
<feature type="region of interest" description="Disordered" evidence="2">
    <location>
        <begin position="421"/>
        <end position="443"/>
    </location>
</feature>
<sequence>MSGSPAPDGSRSITILHLNDVYDICPRDTEPVGGAARMAARLRSFGSGALVLFSGDAFHPSLLSTGKQMVEVLNACNVKAACVGNHDFDGSVETFEELAAECNFPWLMANVIDLATGKPLGGARPTMLLQWGGIKLGLVGLVEQEWLTTLAAVDPSSVRYTDFVQEGRRLAAQLRAEGAEVVIALTHMRLPNDLRLAENVPGIDLVLGGHDHDYFLVHSQASRAELFSCLAMLPYAKHGTPVVKSGTDFREFTEIQLTVGPAEPAPAGAAGAAGAAAGDGGGAAAAYEQPCSPPATPRSLMVTAWQLPGRVADSVATLPDSMARLALRSHARCSKWARLAGIPALAGCNLSADAGDNGGGDSCGSPAAETPHCLQSPRGGGENATPEGHSAALVYEEAAAASLATSLIATRLAGSGSLDGAGDVGGSSKSAGSGSSGGGGSGAAPQLQLTFHCLRHVITAELPEDPEVVEIVQRYEKLMGERMDVVVGHSATDLDGRFST</sequence>
<evidence type="ECO:0000256" key="1">
    <source>
        <dbReference type="RuleBase" id="RU362119"/>
    </source>
</evidence>
<feature type="region of interest" description="Disordered" evidence="2">
    <location>
        <begin position="357"/>
        <end position="387"/>
    </location>
</feature>
<dbReference type="Gene3D" id="3.60.21.10">
    <property type="match status" value="1"/>
</dbReference>
<evidence type="ECO:0000313" key="4">
    <source>
        <dbReference type="EMBL" id="KAI7838764.1"/>
    </source>
</evidence>
<evidence type="ECO:0000313" key="5">
    <source>
        <dbReference type="Proteomes" id="UP001205105"/>
    </source>
</evidence>
<dbReference type="PANTHER" id="PTHR11575">
    <property type="entry name" value="5'-NUCLEOTIDASE-RELATED"/>
    <property type="match status" value="1"/>
</dbReference>
<dbReference type="PANTHER" id="PTHR11575:SF48">
    <property type="entry name" value="5'-NUCLEOTIDASE"/>
    <property type="match status" value="1"/>
</dbReference>
<dbReference type="GO" id="GO:0009166">
    <property type="term" value="P:nucleotide catabolic process"/>
    <property type="evidence" value="ECO:0007669"/>
    <property type="project" value="InterPro"/>
</dbReference>
<evidence type="ECO:0000256" key="2">
    <source>
        <dbReference type="SAM" id="MobiDB-lite"/>
    </source>
</evidence>
<keyword evidence="1" id="KW-0547">Nucleotide-binding</keyword>
<dbReference type="InterPro" id="IPR029052">
    <property type="entry name" value="Metallo-depent_PP-like"/>
</dbReference>
<name>A0AAD5DLR9_9CHLO</name>
<keyword evidence="5" id="KW-1185">Reference proteome</keyword>
<reference evidence="4" key="1">
    <citation type="submission" date="2020-11" db="EMBL/GenBank/DDBJ databases">
        <title>Chlorella ohadii genome sequencing and assembly.</title>
        <authorList>
            <person name="Murik O."/>
            <person name="Treves H."/>
            <person name="Kedem I."/>
            <person name="Shotland Y."/>
            <person name="Kaplan A."/>
        </authorList>
    </citation>
    <scope>NUCLEOTIDE SEQUENCE</scope>
    <source>
        <strain evidence="4">1</strain>
    </source>
</reference>
<dbReference type="Proteomes" id="UP001205105">
    <property type="component" value="Unassembled WGS sequence"/>
</dbReference>
<keyword evidence="1" id="KW-0378">Hydrolase</keyword>
<dbReference type="GO" id="GO:0000166">
    <property type="term" value="F:nucleotide binding"/>
    <property type="evidence" value="ECO:0007669"/>
    <property type="project" value="UniProtKB-KW"/>
</dbReference>
<organism evidence="4 5">
    <name type="scientific">Chlorella ohadii</name>
    <dbReference type="NCBI Taxonomy" id="2649997"/>
    <lineage>
        <taxon>Eukaryota</taxon>
        <taxon>Viridiplantae</taxon>
        <taxon>Chlorophyta</taxon>
        <taxon>core chlorophytes</taxon>
        <taxon>Trebouxiophyceae</taxon>
        <taxon>Chlorellales</taxon>
        <taxon>Chlorellaceae</taxon>
        <taxon>Chlorella clade</taxon>
        <taxon>Chlorella</taxon>
    </lineage>
</organism>
<dbReference type="PRINTS" id="PR01607">
    <property type="entry name" value="APYRASEFAMLY"/>
</dbReference>
<feature type="domain" description="Calcineurin-like phosphoesterase" evidence="3">
    <location>
        <begin position="14"/>
        <end position="214"/>
    </location>
</feature>
<dbReference type="AlphaFoldDB" id="A0AAD5DLR9"/>
<dbReference type="InterPro" id="IPR006179">
    <property type="entry name" value="5_nucleotidase/apyrase"/>
</dbReference>
<comment type="caution">
    <text evidence="4">The sequence shown here is derived from an EMBL/GenBank/DDBJ whole genome shotgun (WGS) entry which is preliminary data.</text>
</comment>
<accession>A0AAD5DLR9</accession>
<protein>
    <recommendedName>
        <fullName evidence="3">Calcineurin-like phosphoesterase domain-containing protein</fullName>
    </recommendedName>
</protein>
<dbReference type="Pfam" id="PF00149">
    <property type="entry name" value="Metallophos"/>
    <property type="match status" value="1"/>
</dbReference>
<comment type="similarity">
    <text evidence="1">Belongs to the 5'-nucleotidase family.</text>
</comment>
<evidence type="ECO:0000259" key="3">
    <source>
        <dbReference type="Pfam" id="PF00149"/>
    </source>
</evidence>